<sequence length="336" mass="36868">MKALSISFGVVLLLVLVAVLFKPEPIEPIDLQMHSPAEPSRKPELEQITPAVTTAPHAPSIEQTVAQQMEIILTDAHVASEQYLLLVKLLGSNENEVLAYLAQLRYPEELSVTSAEYEQVEMISRAMLEFYGSKPLGENLDKVEQLRETGPLFSNVVSDLFLCGADVESAGVAYDWVMQNPDHPASLRSGATIGTMLNDYTPEQAWTKAVDLPEGDIRARAFTAILTNSSGGDINTAIDLINSVDTTADLDGAISTVLSMGIDNGYEFAELVDLAAAPVDPVYRSSTLVMLFQNWAMQNPDSLQEWSTQEHAFPEAQQAEIDLVVKQTLQRLQVQY</sequence>
<dbReference type="KEGG" id="caa:Caka_0627"/>
<evidence type="ECO:0000313" key="1">
    <source>
        <dbReference type="EMBL" id="ADE53652.1"/>
    </source>
</evidence>
<gene>
    <name evidence="1" type="ordered locus">Caka_0627</name>
</gene>
<evidence type="ECO:0008006" key="3">
    <source>
        <dbReference type="Google" id="ProtNLM"/>
    </source>
</evidence>
<dbReference type="RefSeq" id="WP_013042376.1">
    <property type="nucleotide sequence ID" value="NC_014008.1"/>
</dbReference>
<dbReference type="STRING" id="583355.Caka_0627"/>
<proteinExistence type="predicted"/>
<dbReference type="HOGENOM" id="CLU_069564_0_0_0"/>
<protein>
    <recommendedName>
        <fullName evidence="3">PBS lyase HEAT domain protein repeat-containing protein</fullName>
    </recommendedName>
</protein>
<dbReference type="Proteomes" id="UP000000925">
    <property type="component" value="Chromosome"/>
</dbReference>
<dbReference type="AlphaFoldDB" id="D5ENZ3"/>
<accession>D5ENZ3</accession>
<dbReference type="OrthoDB" id="128186at2"/>
<evidence type="ECO:0000313" key="2">
    <source>
        <dbReference type="Proteomes" id="UP000000925"/>
    </source>
</evidence>
<dbReference type="EMBL" id="CP001998">
    <property type="protein sequence ID" value="ADE53652.1"/>
    <property type="molecule type" value="Genomic_DNA"/>
</dbReference>
<name>D5ENZ3_CORAD</name>
<keyword evidence="2" id="KW-1185">Reference proteome</keyword>
<organism evidence="1 2">
    <name type="scientific">Coraliomargarita akajimensis (strain DSM 45221 / IAM 15411 / JCM 23193 / KCTC 12865 / 04OKA010-24)</name>
    <dbReference type="NCBI Taxonomy" id="583355"/>
    <lineage>
        <taxon>Bacteria</taxon>
        <taxon>Pseudomonadati</taxon>
        <taxon>Verrucomicrobiota</taxon>
        <taxon>Opitutia</taxon>
        <taxon>Puniceicoccales</taxon>
        <taxon>Coraliomargaritaceae</taxon>
        <taxon>Coraliomargarita</taxon>
    </lineage>
</organism>
<reference evidence="1 2" key="1">
    <citation type="journal article" date="2010" name="Stand. Genomic Sci.">
        <title>Complete genome sequence of Coraliomargarita akajimensis type strain (04OKA010-24).</title>
        <authorList>
            <person name="Mavromatis K."/>
            <person name="Abt B."/>
            <person name="Brambilla E."/>
            <person name="Lapidus A."/>
            <person name="Copeland A."/>
            <person name="Deshpande S."/>
            <person name="Nolan M."/>
            <person name="Lucas S."/>
            <person name="Tice H."/>
            <person name="Cheng J.F."/>
            <person name="Han C."/>
            <person name="Detter J.C."/>
            <person name="Woyke T."/>
            <person name="Goodwin L."/>
            <person name="Pitluck S."/>
            <person name="Held B."/>
            <person name="Brettin T."/>
            <person name="Tapia R."/>
            <person name="Ivanova N."/>
            <person name="Mikhailova N."/>
            <person name="Pati A."/>
            <person name="Liolios K."/>
            <person name="Chen A."/>
            <person name="Palaniappan K."/>
            <person name="Land M."/>
            <person name="Hauser L."/>
            <person name="Chang Y.J."/>
            <person name="Jeffries C.D."/>
            <person name="Rohde M."/>
            <person name="Goker M."/>
            <person name="Bristow J."/>
            <person name="Eisen J.A."/>
            <person name="Markowitz V."/>
            <person name="Hugenholtz P."/>
            <person name="Klenk H.P."/>
            <person name="Kyrpides N.C."/>
        </authorList>
    </citation>
    <scope>NUCLEOTIDE SEQUENCE [LARGE SCALE GENOMIC DNA]</scope>
    <source>
        <strain evidence="2">DSM 45221 / IAM 15411 / JCM 23193 / KCTC 12865</strain>
    </source>
</reference>